<reference evidence="2" key="1">
    <citation type="submission" date="2021-02" db="EMBL/GenBank/DDBJ databases">
        <authorList>
            <person name="Nowell W R."/>
        </authorList>
    </citation>
    <scope>NUCLEOTIDE SEQUENCE</scope>
</reference>
<accession>A0A8S3KEV9</accession>
<evidence type="ECO:0000313" key="3">
    <source>
        <dbReference type="Proteomes" id="UP000676336"/>
    </source>
</evidence>
<dbReference type="Proteomes" id="UP000681967">
    <property type="component" value="Unassembled WGS sequence"/>
</dbReference>
<gene>
    <name evidence="1" type="ORF">BYL167_LOCUS76724</name>
    <name evidence="2" type="ORF">SMN809_LOCUS86496</name>
</gene>
<dbReference type="EMBL" id="CAJOBH010277412">
    <property type="protein sequence ID" value="CAF5168798.1"/>
    <property type="molecule type" value="Genomic_DNA"/>
</dbReference>
<proteinExistence type="predicted"/>
<feature type="non-terminal residue" evidence="2">
    <location>
        <position position="96"/>
    </location>
</feature>
<organism evidence="2 3">
    <name type="scientific">Rotaria magnacalcarata</name>
    <dbReference type="NCBI Taxonomy" id="392030"/>
    <lineage>
        <taxon>Eukaryota</taxon>
        <taxon>Metazoa</taxon>
        <taxon>Spiralia</taxon>
        <taxon>Gnathifera</taxon>
        <taxon>Rotifera</taxon>
        <taxon>Eurotatoria</taxon>
        <taxon>Bdelloidea</taxon>
        <taxon>Philodinida</taxon>
        <taxon>Philodinidae</taxon>
        <taxon>Rotaria</taxon>
    </lineage>
</organism>
<dbReference type="PANTHER" id="PTHR19446">
    <property type="entry name" value="REVERSE TRANSCRIPTASES"/>
    <property type="match status" value="1"/>
</dbReference>
<evidence type="ECO:0000313" key="1">
    <source>
        <dbReference type="EMBL" id="CAF5168798.1"/>
    </source>
</evidence>
<protein>
    <submittedName>
        <fullName evidence="2">Uncharacterized protein</fullName>
    </submittedName>
</protein>
<comment type="caution">
    <text evidence="2">The sequence shown here is derived from an EMBL/GenBank/DDBJ whole genome shotgun (WGS) entry which is preliminary data.</text>
</comment>
<sequence length="96" mass="11131">MEQHRQDKEATLDEVQQALQQMKNRKAPDKDNVTAELLKAGGIPVIKWLHEIFVDIWKNEQMVADWTLAIIIRLYKNKGDKKICDNYRGISLLVVA</sequence>
<dbReference type="EMBL" id="CAJOBI010371173">
    <property type="protein sequence ID" value="CAF5229576.1"/>
    <property type="molecule type" value="Genomic_DNA"/>
</dbReference>
<dbReference type="Proteomes" id="UP000676336">
    <property type="component" value="Unassembled WGS sequence"/>
</dbReference>
<name>A0A8S3KEV9_9BILA</name>
<dbReference type="AlphaFoldDB" id="A0A8S3KEV9"/>
<evidence type="ECO:0000313" key="2">
    <source>
        <dbReference type="EMBL" id="CAF5229576.1"/>
    </source>
</evidence>